<dbReference type="HOGENOM" id="CLU_115256_4_0_2"/>
<protein>
    <submittedName>
        <fullName evidence="1">PaREP1 family protein</fullName>
    </submittedName>
</protein>
<dbReference type="InParanoid" id="G0EH13"/>
<dbReference type="Pfam" id="PF05942">
    <property type="entry name" value="PaREP1"/>
    <property type="match status" value="1"/>
</dbReference>
<evidence type="ECO:0000313" key="1">
    <source>
        <dbReference type="EMBL" id="AEM38463.1"/>
    </source>
</evidence>
<dbReference type="KEGG" id="pfm:Pyrfu_0593"/>
<accession>G0EH13</accession>
<name>G0EH13_PYRF1</name>
<dbReference type="Proteomes" id="UP000001037">
    <property type="component" value="Chromosome"/>
</dbReference>
<keyword evidence="2" id="KW-1185">Reference proteome</keyword>
<gene>
    <name evidence="1" type="ordered locus">Pyrfu_0593</name>
</gene>
<dbReference type="InterPro" id="IPR010268">
    <property type="entry name" value="PaREP1"/>
</dbReference>
<dbReference type="Gene3D" id="1.20.120.330">
    <property type="entry name" value="Nucleotidyltransferases domain 2"/>
    <property type="match status" value="1"/>
</dbReference>
<sequence length="151" mass="17372">MAERARKEAEKLGLGLEEYIIELLAEGLDPKDRAQEYVEAALELLGQAREELERGDIRQAAEKLWGATALAIKAYAWLRDGRRLASHGELWEYSKRLIDELGEWVFDAWMAANGMHTCFYEGWCTRGHVERALKRIERLVREVATRVKAGR</sequence>
<dbReference type="PANTHER" id="PTHR34237:SF1">
    <property type="entry name" value="PAREP8"/>
    <property type="match status" value="1"/>
</dbReference>
<dbReference type="AlphaFoldDB" id="G0EH13"/>
<organism evidence="1 2">
    <name type="scientific">Pyrolobus fumarii (strain DSM 11204 / 1A)</name>
    <dbReference type="NCBI Taxonomy" id="694429"/>
    <lineage>
        <taxon>Archaea</taxon>
        <taxon>Thermoproteota</taxon>
        <taxon>Thermoprotei</taxon>
        <taxon>Desulfurococcales</taxon>
        <taxon>Pyrodictiaceae</taxon>
        <taxon>Pyrolobus</taxon>
    </lineage>
</organism>
<dbReference type="eggNOG" id="arCOG03722">
    <property type="taxonomic scope" value="Archaea"/>
</dbReference>
<evidence type="ECO:0000313" key="2">
    <source>
        <dbReference type="Proteomes" id="UP000001037"/>
    </source>
</evidence>
<dbReference type="PANTHER" id="PTHR34237">
    <property type="entry name" value="PAREP8-RELATED"/>
    <property type="match status" value="1"/>
</dbReference>
<reference evidence="1 2" key="1">
    <citation type="journal article" date="2011" name="Stand. Genomic Sci.">
        <title>Complete genome sequence of the hyperthermophilic chemolithoautotroph Pyrolobus fumarii type strain (1A).</title>
        <authorList>
            <person name="Anderson I."/>
            <person name="Goker M."/>
            <person name="Nolan M."/>
            <person name="Lucas S."/>
            <person name="Hammon N."/>
            <person name="Deshpande S."/>
            <person name="Cheng J.F."/>
            <person name="Tapia R."/>
            <person name="Han C."/>
            <person name="Goodwin L."/>
            <person name="Pitluck S."/>
            <person name="Huntemann M."/>
            <person name="Liolios K."/>
            <person name="Ivanova N."/>
            <person name="Pagani I."/>
            <person name="Mavromatis K."/>
            <person name="Ovchinikova G."/>
            <person name="Pati A."/>
            <person name="Chen A."/>
            <person name="Palaniappan K."/>
            <person name="Land M."/>
            <person name="Hauser L."/>
            <person name="Brambilla E.M."/>
            <person name="Huber H."/>
            <person name="Yasawong M."/>
            <person name="Rohde M."/>
            <person name="Spring S."/>
            <person name="Abt B."/>
            <person name="Sikorski J."/>
            <person name="Wirth R."/>
            <person name="Detter J.C."/>
            <person name="Woyke T."/>
            <person name="Bristow J."/>
            <person name="Eisen J.A."/>
            <person name="Markowitz V."/>
            <person name="Hugenholtz P."/>
            <person name="Kyrpides N.C."/>
            <person name="Klenk H.P."/>
            <person name="Lapidus A."/>
        </authorList>
    </citation>
    <scope>NUCLEOTIDE SEQUENCE [LARGE SCALE GENOMIC DNA]</scope>
    <source>
        <strain evidence="2">DSM 11204 / 1A</strain>
    </source>
</reference>
<proteinExistence type="predicted"/>
<dbReference type="EMBL" id="CP002838">
    <property type="protein sequence ID" value="AEM38463.1"/>
    <property type="molecule type" value="Genomic_DNA"/>
</dbReference>